<keyword evidence="5" id="KW-1185">Reference proteome</keyword>
<sequence length="214" mass="23743">MIIPKLHYISQGNTSKDILENIQKACTSGAELVVLRYKDASEKKYLKLAKEVIKITTHYQTRLIITDFYKLAKDIKADGVLLEASEATVTFVKKHLYTWQSIGGYANTLADCENLLDHQINYIYLGPFKTSDTENNTKTALGLSGYTAITDVLKTPTPILAYGGVSLQDVTPLLNTDISGIAASDAITQDFDSIKLFNQLLNASSTQEQRHTFE</sequence>
<dbReference type="STRING" id="1144750.SAMN05443431_10788"/>
<dbReference type="InterPro" id="IPR022998">
    <property type="entry name" value="ThiamineP_synth_TenI"/>
</dbReference>
<evidence type="ECO:0000256" key="1">
    <source>
        <dbReference type="ARBA" id="ARBA00004948"/>
    </source>
</evidence>
<dbReference type="EMBL" id="FORM01000007">
    <property type="protein sequence ID" value="SFJ40596.1"/>
    <property type="molecule type" value="Genomic_DNA"/>
</dbReference>
<dbReference type="PANTHER" id="PTHR20857">
    <property type="entry name" value="THIAMINE-PHOSPHATE PYROPHOSPHORYLASE"/>
    <property type="match status" value="1"/>
</dbReference>
<proteinExistence type="predicted"/>
<dbReference type="CDD" id="cd00564">
    <property type="entry name" value="TMP_TenI"/>
    <property type="match status" value="1"/>
</dbReference>
<gene>
    <name evidence="4" type="ORF">SAMN05443431_10788</name>
</gene>
<dbReference type="InterPro" id="IPR036206">
    <property type="entry name" value="ThiamineP_synth_sf"/>
</dbReference>
<dbReference type="GO" id="GO:0004789">
    <property type="term" value="F:thiamine-phosphate diphosphorylase activity"/>
    <property type="evidence" value="ECO:0007669"/>
    <property type="project" value="TreeGrafter"/>
</dbReference>
<reference evidence="5" key="1">
    <citation type="submission" date="2016-10" db="EMBL/GenBank/DDBJ databases">
        <authorList>
            <person name="Varghese N."/>
            <person name="Submissions S."/>
        </authorList>
    </citation>
    <scope>NUCLEOTIDE SEQUENCE [LARGE SCALE GENOMIC DNA]</scope>
    <source>
        <strain evidence="5">DSM 28881</strain>
    </source>
</reference>
<comment type="pathway">
    <text evidence="1">Cofactor biosynthesis; thiamine diphosphate biosynthesis.</text>
</comment>
<evidence type="ECO:0000259" key="3">
    <source>
        <dbReference type="Pfam" id="PF02581"/>
    </source>
</evidence>
<accession>A0A1I3R5S4</accession>
<evidence type="ECO:0000256" key="2">
    <source>
        <dbReference type="ARBA" id="ARBA00022977"/>
    </source>
</evidence>
<evidence type="ECO:0000313" key="4">
    <source>
        <dbReference type="EMBL" id="SFJ40596.1"/>
    </source>
</evidence>
<organism evidence="4 5">
    <name type="scientific">Olleya namhaensis</name>
    <dbReference type="NCBI Taxonomy" id="1144750"/>
    <lineage>
        <taxon>Bacteria</taxon>
        <taxon>Pseudomonadati</taxon>
        <taxon>Bacteroidota</taxon>
        <taxon>Flavobacteriia</taxon>
        <taxon>Flavobacteriales</taxon>
        <taxon>Flavobacteriaceae</taxon>
    </lineage>
</organism>
<dbReference type="SUPFAM" id="SSF51391">
    <property type="entry name" value="Thiamin phosphate synthase"/>
    <property type="match status" value="1"/>
</dbReference>
<dbReference type="Gene3D" id="3.20.20.70">
    <property type="entry name" value="Aldolase class I"/>
    <property type="match status" value="1"/>
</dbReference>
<feature type="domain" description="Thiamine phosphate synthase/TenI" evidence="3">
    <location>
        <begin position="13"/>
        <end position="187"/>
    </location>
</feature>
<dbReference type="InterPro" id="IPR013785">
    <property type="entry name" value="Aldolase_TIM"/>
</dbReference>
<dbReference type="RefSeq" id="WP_090840832.1">
    <property type="nucleotide sequence ID" value="NZ_CANLBQ010000001.1"/>
</dbReference>
<dbReference type="AlphaFoldDB" id="A0A1I3R5S4"/>
<dbReference type="Pfam" id="PF02581">
    <property type="entry name" value="TMP-TENI"/>
    <property type="match status" value="1"/>
</dbReference>
<dbReference type="Proteomes" id="UP000199559">
    <property type="component" value="Unassembled WGS sequence"/>
</dbReference>
<name>A0A1I3R5S4_9FLAO</name>
<protein>
    <submittedName>
        <fullName evidence="4">Thiamine-phosphate pyrophosphorylase</fullName>
    </submittedName>
</protein>
<dbReference type="GO" id="GO:0009228">
    <property type="term" value="P:thiamine biosynthetic process"/>
    <property type="evidence" value="ECO:0007669"/>
    <property type="project" value="UniProtKB-KW"/>
</dbReference>
<dbReference type="PANTHER" id="PTHR20857:SF15">
    <property type="entry name" value="THIAMINE-PHOSPHATE SYNTHASE"/>
    <property type="match status" value="1"/>
</dbReference>
<keyword evidence="2" id="KW-0784">Thiamine biosynthesis</keyword>
<evidence type="ECO:0000313" key="5">
    <source>
        <dbReference type="Proteomes" id="UP000199559"/>
    </source>
</evidence>
<dbReference type="GO" id="GO:0005737">
    <property type="term" value="C:cytoplasm"/>
    <property type="evidence" value="ECO:0007669"/>
    <property type="project" value="TreeGrafter"/>
</dbReference>